<dbReference type="Proteomes" id="UP000789833">
    <property type="component" value="Unassembled WGS sequence"/>
</dbReference>
<dbReference type="RefSeq" id="WP_230499952.1">
    <property type="nucleotide sequence ID" value="NZ_CAKJTJ010000003.1"/>
</dbReference>
<feature type="domain" description="Dimethylamine monooxygenase subunit DmmA-like C-terminal" evidence="1">
    <location>
        <begin position="107"/>
        <end position="149"/>
    </location>
</feature>
<evidence type="ECO:0000313" key="2">
    <source>
        <dbReference type="EMBL" id="CAG9620015.1"/>
    </source>
</evidence>
<dbReference type="EMBL" id="CAKJTJ010000003">
    <property type="protein sequence ID" value="CAG9620015.1"/>
    <property type="molecule type" value="Genomic_DNA"/>
</dbReference>
<name>A0ABM8YJR0_9BACI</name>
<protein>
    <recommendedName>
        <fullName evidence="1">Dimethylamine monooxygenase subunit DmmA-like C-terminal domain-containing protein</fullName>
    </recommendedName>
</protein>
<reference evidence="2 3" key="1">
    <citation type="submission" date="2021-10" db="EMBL/GenBank/DDBJ databases">
        <authorList>
            <person name="Criscuolo A."/>
        </authorList>
    </citation>
    <scope>NUCLEOTIDE SEQUENCE [LARGE SCALE GENOMIC DNA]</scope>
    <source>
        <strain evidence="3">CIP 111883</strain>
    </source>
</reference>
<accession>A0ABM8YJR0</accession>
<proteinExistence type="predicted"/>
<comment type="caution">
    <text evidence="2">The sequence shown here is derived from an EMBL/GenBank/DDBJ whole genome shotgun (WGS) entry which is preliminary data.</text>
</comment>
<keyword evidence="3" id="KW-1185">Reference proteome</keyword>
<sequence>MKDIRKEAVFIAGKRNYVLCGDDLGITLLNEIEERIQRDKGTYQIYYLNKMNRSLLLELLEQMKMGTYLYLVADSKLLFDLKPALQKLGYSTCEAQYICHQMDHRMVFCSKCHQIFSVFSKVNCTNCPNCQLTLEVSEHYSKIKNAYLGYVASCEWKE</sequence>
<evidence type="ECO:0000313" key="3">
    <source>
        <dbReference type="Proteomes" id="UP000789833"/>
    </source>
</evidence>
<organism evidence="2 3">
    <name type="scientific">Sutcliffiella rhizosphaerae</name>
    <dbReference type="NCBI Taxonomy" id="2880967"/>
    <lineage>
        <taxon>Bacteria</taxon>
        <taxon>Bacillati</taxon>
        <taxon>Bacillota</taxon>
        <taxon>Bacilli</taxon>
        <taxon>Bacillales</taxon>
        <taxon>Bacillaceae</taxon>
        <taxon>Sutcliffiella</taxon>
    </lineage>
</organism>
<gene>
    <name evidence="2" type="ORF">BACCIP111883_00783</name>
</gene>
<dbReference type="Pfam" id="PF22289">
    <property type="entry name" value="DmmA-like_C"/>
    <property type="match status" value="1"/>
</dbReference>
<evidence type="ECO:0000259" key="1">
    <source>
        <dbReference type="Pfam" id="PF22289"/>
    </source>
</evidence>
<dbReference type="NCBIfam" id="NF041259">
    <property type="entry name" value="mono_DmmA_fam"/>
    <property type="match status" value="1"/>
</dbReference>
<dbReference type="InterPro" id="IPR048037">
    <property type="entry name" value="DmmA-like_C"/>
</dbReference>